<comment type="caution">
    <text evidence="1">The sequence shown here is derived from an EMBL/GenBank/DDBJ whole genome shotgun (WGS) entry which is preliminary data.</text>
</comment>
<gene>
    <name evidence="1" type="ORF">CYMTET_42392</name>
</gene>
<evidence type="ECO:0000313" key="2">
    <source>
        <dbReference type="Proteomes" id="UP001190700"/>
    </source>
</evidence>
<dbReference type="Proteomes" id="UP001190700">
    <property type="component" value="Unassembled WGS sequence"/>
</dbReference>
<dbReference type="AlphaFoldDB" id="A0AAE0C663"/>
<name>A0AAE0C663_9CHLO</name>
<keyword evidence="2" id="KW-1185">Reference proteome</keyword>
<accession>A0AAE0C663</accession>
<proteinExistence type="predicted"/>
<sequence>MQRAIKLPPYLFTDRNTNERYLDIPFLRPVSFVDTHECYEDEEDDRHIMNHSSLRMYTQVVQNEHEGAGCTAIRLHASSVFQRGLTCFFQPDAHQKLGMRLGEHEELTHTTQEIRLKQVNWRRIKPSASSSDAQPFVGDDDYPMYLPNGQTHIAGLFEALEMLPMACTIPRGCLVRAVSDDILKDHSTTAANESRVLRYFRQHGISVKDIDDADPSKLSYVELLDRLLIKNHNHPGKINITASAHVQGHRLLKFILDDASVELQNKIVSKSTYVENVRDEMINTMMYTEFYDARAYNYLTNTNCLQMDKNVWSLALPSDTSSDQSLARSAELFTMDMDHLQQVFYLRQDNAVTDIMNDYDLTFLSGVKMASATDLMTLFDQHRLLLVAPDDGDTRTITYDDVRVRKGAASKRTPGSIVNANVHAIDTQRTCWVSQGIELFVTAMEEEFQKTVTSLTAIDEAVLYRVRATPIHFSKVKKALLSSRLRNAIAATVDYYQRTNTDCSTLKELCVESNTRVAQGSNAYYQPDDCEIRSTMSEFAKDYHEALKKLRMHDLNLLKDCCSMSSTDNDNPKITDVDLKNVPVLRNLLRYTTTKTLIFDNPYLDVVETPPRVSDFLQNSIMRVLCDAKNFVTWVQTRRAKNG</sequence>
<organism evidence="1 2">
    <name type="scientific">Cymbomonas tetramitiformis</name>
    <dbReference type="NCBI Taxonomy" id="36881"/>
    <lineage>
        <taxon>Eukaryota</taxon>
        <taxon>Viridiplantae</taxon>
        <taxon>Chlorophyta</taxon>
        <taxon>Pyramimonadophyceae</taxon>
        <taxon>Pyramimonadales</taxon>
        <taxon>Pyramimonadaceae</taxon>
        <taxon>Cymbomonas</taxon>
    </lineage>
</organism>
<evidence type="ECO:0000313" key="1">
    <source>
        <dbReference type="EMBL" id="KAK3248130.1"/>
    </source>
</evidence>
<reference evidence="1 2" key="1">
    <citation type="journal article" date="2015" name="Genome Biol. Evol.">
        <title>Comparative Genomics of a Bacterivorous Green Alga Reveals Evolutionary Causalities and Consequences of Phago-Mixotrophic Mode of Nutrition.</title>
        <authorList>
            <person name="Burns J.A."/>
            <person name="Paasch A."/>
            <person name="Narechania A."/>
            <person name="Kim E."/>
        </authorList>
    </citation>
    <scope>NUCLEOTIDE SEQUENCE [LARGE SCALE GENOMIC DNA]</scope>
    <source>
        <strain evidence="1 2">PLY_AMNH</strain>
    </source>
</reference>
<dbReference type="EMBL" id="LGRX02028388">
    <property type="protein sequence ID" value="KAK3248130.1"/>
    <property type="molecule type" value="Genomic_DNA"/>
</dbReference>
<protein>
    <submittedName>
        <fullName evidence="1">Uncharacterized protein</fullName>
    </submittedName>
</protein>